<evidence type="ECO:0000313" key="7">
    <source>
        <dbReference type="EMBL" id="EEH51954.1"/>
    </source>
</evidence>
<dbReference type="KEGG" id="mpp:MICPUCDRAFT_48913"/>
<dbReference type="eggNOG" id="KOG4249">
    <property type="taxonomic scope" value="Eukaryota"/>
</dbReference>
<dbReference type="OrthoDB" id="364779at2759"/>
<proteinExistence type="inferred from homology"/>
<dbReference type="InterPro" id="IPR006968">
    <property type="entry name" value="RUS_fam"/>
</dbReference>
<protein>
    <submittedName>
        <fullName evidence="7">Predicted protein</fullName>
    </submittedName>
</protein>
<dbReference type="PANTHER" id="PTHR12770">
    <property type="entry name" value="RUS1 FAMILY PROTEIN C16ORF58"/>
    <property type="match status" value="1"/>
</dbReference>
<keyword evidence="4" id="KW-1133">Transmembrane helix</keyword>
<keyword evidence="3" id="KW-0812">Transmembrane</keyword>
<reference evidence="7 8" key="1">
    <citation type="journal article" date="2009" name="Science">
        <title>Green evolution and dynamic adaptations revealed by genomes of the marine picoeukaryotes Micromonas.</title>
        <authorList>
            <person name="Worden A.Z."/>
            <person name="Lee J.H."/>
            <person name="Mock T."/>
            <person name="Rouze P."/>
            <person name="Simmons M.P."/>
            <person name="Aerts A.L."/>
            <person name="Allen A.E."/>
            <person name="Cuvelier M.L."/>
            <person name="Derelle E."/>
            <person name="Everett M.V."/>
            <person name="Foulon E."/>
            <person name="Grimwood J."/>
            <person name="Gundlach H."/>
            <person name="Henrissat B."/>
            <person name="Napoli C."/>
            <person name="McDonald S.M."/>
            <person name="Parker M.S."/>
            <person name="Rombauts S."/>
            <person name="Salamov A."/>
            <person name="Von Dassow P."/>
            <person name="Badger J.H."/>
            <person name="Coutinho P.M."/>
            <person name="Demir E."/>
            <person name="Dubchak I."/>
            <person name="Gentemann C."/>
            <person name="Eikrem W."/>
            <person name="Gready J.E."/>
            <person name="John U."/>
            <person name="Lanier W."/>
            <person name="Lindquist E.A."/>
            <person name="Lucas S."/>
            <person name="Mayer K.F."/>
            <person name="Moreau H."/>
            <person name="Not F."/>
            <person name="Otillar R."/>
            <person name="Panaud O."/>
            <person name="Pangilinan J."/>
            <person name="Paulsen I."/>
            <person name="Piegu B."/>
            <person name="Poliakov A."/>
            <person name="Robbens S."/>
            <person name="Schmutz J."/>
            <person name="Toulza E."/>
            <person name="Wyss T."/>
            <person name="Zelensky A."/>
            <person name="Zhou K."/>
            <person name="Armbrust E.V."/>
            <person name="Bhattacharya D."/>
            <person name="Goodenough U.W."/>
            <person name="Van de Peer Y."/>
            <person name="Grigoriev I.V."/>
        </authorList>
    </citation>
    <scope>NUCLEOTIDE SEQUENCE [LARGE SCALE GENOMIC DNA]</scope>
    <source>
        <strain evidence="7 8">CCMP1545</strain>
    </source>
</reference>
<evidence type="ECO:0000256" key="1">
    <source>
        <dbReference type="ARBA" id="ARBA00004370"/>
    </source>
</evidence>
<accession>C1N6N1</accession>
<evidence type="ECO:0000256" key="2">
    <source>
        <dbReference type="ARBA" id="ARBA00007558"/>
    </source>
</evidence>
<keyword evidence="8" id="KW-1185">Reference proteome</keyword>
<evidence type="ECO:0000259" key="6">
    <source>
        <dbReference type="Pfam" id="PF04884"/>
    </source>
</evidence>
<evidence type="ECO:0000256" key="3">
    <source>
        <dbReference type="ARBA" id="ARBA00022692"/>
    </source>
</evidence>
<dbReference type="Pfam" id="PF04884">
    <property type="entry name" value="UVB_sens_prot"/>
    <property type="match status" value="1"/>
</dbReference>
<evidence type="ECO:0000256" key="4">
    <source>
        <dbReference type="ARBA" id="ARBA00022989"/>
    </source>
</evidence>
<sequence length="290" mass="31550">MFLPAGYPDTVSSDYARWLRWHLFSNFFRNVLEVLTSQSLLVALGMGSTPGALPLAAATKWVLKDGVGSFATLLSGVVGAQRYDEDPKRCATFVRAGALTGRTSLVNGTFMQHFGRNQNAGDIRAKLEVQGKWLALCALPTGIFIFRGVSGAFEPLPPETLETMTLLDHLTRSLPVISAYGAVVGGHSFLSWKAASVLRVDVLNRFRLLKAAREFVDGGEERVSRAATAAAAAFAEARVDAFARALEEKKWRTDFVQMGTAPRYRLRGRVAVDADADDVAAVNEIELLVE</sequence>
<comment type="similarity">
    <text evidence="2">Belongs to the RUS1 family.</text>
</comment>
<dbReference type="PANTHER" id="PTHR12770:SF31">
    <property type="entry name" value="RUS FAMILY MEMBER 1"/>
    <property type="match status" value="1"/>
</dbReference>
<evidence type="ECO:0000313" key="8">
    <source>
        <dbReference type="Proteomes" id="UP000001876"/>
    </source>
</evidence>
<comment type="subcellular location">
    <subcellularLocation>
        <location evidence="1">Membrane</location>
    </subcellularLocation>
</comment>
<dbReference type="GeneID" id="9689022"/>
<feature type="domain" description="Protein root UVB sensitive/RUS" evidence="6">
    <location>
        <begin position="1"/>
        <end position="91"/>
    </location>
</feature>
<organism evidence="8">
    <name type="scientific">Micromonas pusilla (strain CCMP1545)</name>
    <name type="common">Picoplanktonic green alga</name>
    <dbReference type="NCBI Taxonomy" id="564608"/>
    <lineage>
        <taxon>Eukaryota</taxon>
        <taxon>Viridiplantae</taxon>
        <taxon>Chlorophyta</taxon>
        <taxon>Mamiellophyceae</taxon>
        <taxon>Mamiellales</taxon>
        <taxon>Mamiellaceae</taxon>
        <taxon>Micromonas</taxon>
    </lineage>
</organism>
<gene>
    <name evidence="7" type="ORF">MICPUCDRAFT_48913</name>
</gene>
<dbReference type="InterPro" id="IPR054549">
    <property type="entry name" value="UVB_sens_RUS_dom"/>
</dbReference>
<dbReference type="RefSeq" id="XP_003063581.1">
    <property type="nucleotide sequence ID" value="XM_003063535.1"/>
</dbReference>
<dbReference type="GO" id="GO:0016020">
    <property type="term" value="C:membrane"/>
    <property type="evidence" value="ECO:0007669"/>
    <property type="project" value="UniProtKB-SubCell"/>
</dbReference>
<name>C1N6N1_MICPC</name>
<dbReference type="AlphaFoldDB" id="C1N6N1"/>
<dbReference type="Proteomes" id="UP000001876">
    <property type="component" value="Unassembled WGS sequence"/>
</dbReference>
<keyword evidence="5" id="KW-0472">Membrane</keyword>
<dbReference type="EMBL" id="GG663749">
    <property type="protein sequence ID" value="EEH51954.1"/>
    <property type="molecule type" value="Genomic_DNA"/>
</dbReference>
<dbReference type="OMA" id="NNIFLMW"/>
<evidence type="ECO:0000256" key="5">
    <source>
        <dbReference type="ARBA" id="ARBA00023136"/>
    </source>
</evidence>